<dbReference type="RefSeq" id="WP_166992725.1">
    <property type="nucleotide sequence ID" value="NZ_CP061169.1"/>
</dbReference>
<evidence type="ECO:0000256" key="1">
    <source>
        <dbReference type="SAM" id="Phobius"/>
    </source>
</evidence>
<dbReference type="Proteomes" id="UP000662814">
    <property type="component" value="Chromosome"/>
</dbReference>
<dbReference type="EMBL" id="CP061169">
    <property type="protein sequence ID" value="QPZ37187.1"/>
    <property type="molecule type" value="Genomic_DNA"/>
</dbReference>
<evidence type="ECO:0008006" key="4">
    <source>
        <dbReference type="Google" id="ProtNLM"/>
    </source>
</evidence>
<keyword evidence="1" id="KW-1133">Transmembrane helix</keyword>
<evidence type="ECO:0000313" key="2">
    <source>
        <dbReference type="EMBL" id="QPZ37187.1"/>
    </source>
</evidence>
<feature type="transmembrane region" description="Helical" evidence="1">
    <location>
        <begin position="44"/>
        <end position="65"/>
    </location>
</feature>
<proteinExistence type="predicted"/>
<accession>A0ABX6YFK9</accession>
<name>A0ABX6YFK9_9MICO</name>
<organism evidence="2 3">
    <name type="scientific">Paramicrobacterium chengjingii</name>
    <dbReference type="NCBI Taxonomy" id="2769067"/>
    <lineage>
        <taxon>Bacteria</taxon>
        <taxon>Bacillati</taxon>
        <taxon>Actinomycetota</taxon>
        <taxon>Actinomycetes</taxon>
        <taxon>Micrococcales</taxon>
        <taxon>Microbacteriaceae</taxon>
        <taxon>Paramicrobacterium</taxon>
    </lineage>
</organism>
<evidence type="ECO:0000313" key="3">
    <source>
        <dbReference type="Proteomes" id="UP000662814"/>
    </source>
</evidence>
<sequence>MNARMHAKWMLWVGVGLIAVSVIGSVILQPLTMAAGQEQSALAVLFRLSTLLTWMLTCGCAFLAVSFPTRALDGRQISVRHRRPLATILLLIGIGCVVVGLIGDRVVAGVNDVMMMSNTGQDLLFTVGTVFRPLLTQALPFFGTMLIPASFLQRMIEQDSASSKKIFSGSAPE</sequence>
<feature type="transmembrane region" description="Helical" evidence="1">
    <location>
        <begin position="85"/>
        <end position="103"/>
    </location>
</feature>
<protein>
    <recommendedName>
        <fullName evidence="4">DUF2798 domain-containing protein</fullName>
    </recommendedName>
</protein>
<keyword evidence="1" id="KW-0812">Transmembrane</keyword>
<feature type="transmembrane region" description="Helical" evidence="1">
    <location>
        <begin position="123"/>
        <end position="147"/>
    </location>
</feature>
<keyword evidence="3" id="KW-1185">Reference proteome</keyword>
<keyword evidence="1" id="KW-0472">Membrane</keyword>
<gene>
    <name evidence="2" type="ORF">HCR76_09965</name>
</gene>
<reference evidence="2 3" key="1">
    <citation type="submission" date="2020-12" db="EMBL/GenBank/DDBJ databases">
        <title>Microbacterium sp. HY060.</title>
        <authorList>
            <person name="Zhou J."/>
        </authorList>
    </citation>
    <scope>NUCLEOTIDE SEQUENCE [LARGE SCALE GENOMIC DNA]</scope>
    <source>
        <strain evidence="2 3">HY60</strain>
    </source>
</reference>